<dbReference type="Pfam" id="PF01203">
    <property type="entry name" value="T2SSN"/>
    <property type="match status" value="1"/>
</dbReference>
<evidence type="ECO:0000256" key="6">
    <source>
        <dbReference type="ARBA" id="ARBA00022519"/>
    </source>
</evidence>
<evidence type="ECO:0000313" key="11">
    <source>
        <dbReference type="EMBL" id="KEY91385.1"/>
    </source>
</evidence>
<evidence type="ECO:0000256" key="4">
    <source>
        <dbReference type="ARBA" id="ARBA00022448"/>
    </source>
</evidence>
<organism evidence="11 12">
    <name type="scientific">Candidatus Photodesmus blepharonis</name>
    <dbReference type="NCBI Taxonomy" id="1179155"/>
    <lineage>
        <taxon>Bacteria</taxon>
        <taxon>Pseudomonadati</taxon>
        <taxon>Pseudomonadota</taxon>
        <taxon>Gammaproteobacteria</taxon>
        <taxon>Vibrionales</taxon>
        <taxon>Vibrionaceae</taxon>
        <taxon>Candidatus Photodesmus</taxon>
    </lineage>
</organism>
<evidence type="ECO:0000256" key="2">
    <source>
        <dbReference type="ARBA" id="ARBA00007208"/>
    </source>
</evidence>
<evidence type="ECO:0000256" key="3">
    <source>
        <dbReference type="ARBA" id="ARBA00021563"/>
    </source>
</evidence>
<dbReference type="InterPro" id="IPR022792">
    <property type="entry name" value="T2SS_protein-GspN"/>
</dbReference>
<keyword evidence="5" id="KW-1003">Cell membrane</keyword>
<gene>
    <name evidence="11" type="primary">epsN</name>
    <name evidence="11" type="ORF">CF67_19021</name>
</gene>
<keyword evidence="9" id="KW-0472">Membrane</keyword>
<dbReference type="Proteomes" id="UP000053784">
    <property type="component" value="Unassembled WGS sequence"/>
</dbReference>
<comment type="subcellular location">
    <subcellularLocation>
        <location evidence="1">Cell inner membrane</location>
    </subcellularLocation>
</comment>
<dbReference type="GO" id="GO:0015628">
    <property type="term" value="P:protein secretion by the type II secretion system"/>
    <property type="evidence" value="ECO:0007669"/>
    <property type="project" value="InterPro"/>
</dbReference>
<dbReference type="STRING" id="1179155.CF67_19021"/>
<accession>A0A084CNK6</accession>
<evidence type="ECO:0000256" key="10">
    <source>
        <dbReference type="ARBA" id="ARBA00030772"/>
    </source>
</evidence>
<evidence type="ECO:0000256" key="8">
    <source>
        <dbReference type="ARBA" id="ARBA00022927"/>
    </source>
</evidence>
<reference evidence="11 12" key="1">
    <citation type="submission" date="2014-03" db="EMBL/GenBank/DDBJ databases">
        <title>Selection and divergence in the genomes of co-occurring obligate luminous symbionts with specific hosts.</title>
        <authorList>
            <person name="Hendry T.A."/>
            <person name="de Wet J.R."/>
            <person name="Dunlap P.V."/>
        </authorList>
    </citation>
    <scope>NUCLEOTIDE SEQUENCE [LARGE SCALE GENOMIC DNA]</scope>
    <source>
        <strain evidence="11 12">Ppalp.1</strain>
    </source>
</reference>
<dbReference type="EMBL" id="JGVK01000011">
    <property type="protein sequence ID" value="KEY91385.1"/>
    <property type="molecule type" value="Genomic_DNA"/>
</dbReference>
<evidence type="ECO:0000256" key="5">
    <source>
        <dbReference type="ARBA" id="ARBA00022475"/>
    </source>
</evidence>
<evidence type="ECO:0000256" key="7">
    <source>
        <dbReference type="ARBA" id="ARBA00022692"/>
    </source>
</evidence>
<keyword evidence="8" id="KW-0653">Protein transport</keyword>
<evidence type="ECO:0000256" key="9">
    <source>
        <dbReference type="ARBA" id="ARBA00023136"/>
    </source>
</evidence>
<protein>
    <recommendedName>
        <fullName evidence="3">Type II secretion system protein N</fullName>
    </recommendedName>
    <alternativeName>
        <fullName evidence="10">General secretion pathway protein N</fullName>
    </alternativeName>
</protein>
<comment type="caution">
    <text evidence="11">The sequence shown here is derived from an EMBL/GenBank/DDBJ whole genome shotgun (WGS) entry which is preliminary data.</text>
</comment>
<keyword evidence="7" id="KW-0812">Transmembrane</keyword>
<keyword evidence="12" id="KW-1185">Reference proteome</keyword>
<dbReference type="eggNOG" id="ENOG5032RTB">
    <property type="taxonomic scope" value="Bacteria"/>
</dbReference>
<sequence length="255" mass="29180">MKSITVFLVLFFFVMLSSLVAHIPAHIAIGFIPDTFPFKVTGVEGKLWKGRAEKFLWLDKQFGWVEWDFSVSKLLLAKVEFMVRFGYNSRIGINGEGYVGYGLFLGPYIEDLEVSMPAEYVIDKYKVPVSFKAEGELKFAIHQLVYDAPYCQKGKSVLLWNTAKISSLLGDFNLGKIMAKLDCKNNVISIFGEQKSNQMSSEFGGKLEIDDRYVVDVWFRPKQGFPSGFKSTLKWMTKLDSEGRYNFSYQRNILN</sequence>
<evidence type="ECO:0000313" key="12">
    <source>
        <dbReference type="Proteomes" id="UP000053784"/>
    </source>
</evidence>
<dbReference type="AlphaFoldDB" id="A0A084CNK6"/>
<proteinExistence type="inferred from homology"/>
<dbReference type="GO" id="GO:0005886">
    <property type="term" value="C:plasma membrane"/>
    <property type="evidence" value="ECO:0007669"/>
    <property type="project" value="UniProtKB-SubCell"/>
</dbReference>
<keyword evidence="6" id="KW-0997">Cell inner membrane</keyword>
<evidence type="ECO:0000256" key="1">
    <source>
        <dbReference type="ARBA" id="ARBA00004533"/>
    </source>
</evidence>
<comment type="similarity">
    <text evidence="2">Belongs to the GSP N family.</text>
</comment>
<dbReference type="RefSeq" id="WP_052538040.1">
    <property type="nucleotide sequence ID" value="NZ_JGVK01000011.1"/>
</dbReference>
<name>A0A084CNK6_9GAMM</name>
<keyword evidence="4" id="KW-0813">Transport</keyword>
<dbReference type="GO" id="GO:0015627">
    <property type="term" value="C:type II protein secretion system complex"/>
    <property type="evidence" value="ECO:0007669"/>
    <property type="project" value="InterPro"/>
</dbReference>
<dbReference type="OrthoDB" id="6118198at2"/>